<evidence type="ECO:0000259" key="8">
    <source>
        <dbReference type="PROSITE" id="PS50893"/>
    </source>
</evidence>
<evidence type="ECO:0000256" key="6">
    <source>
        <dbReference type="ARBA" id="ARBA00023136"/>
    </source>
</evidence>
<feature type="transmembrane region" description="Helical" evidence="7">
    <location>
        <begin position="150"/>
        <end position="170"/>
    </location>
</feature>
<dbReference type="GO" id="GO:0090374">
    <property type="term" value="P:oligopeptide export from mitochondrion"/>
    <property type="evidence" value="ECO:0007669"/>
    <property type="project" value="TreeGrafter"/>
</dbReference>
<dbReference type="GO" id="GO:0015421">
    <property type="term" value="F:ABC-type oligopeptide transporter activity"/>
    <property type="evidence" value="ECO:0007669"/>
    <property type="project" value="TreeGrafter"/>
</dbReference>
<comment type="caution">
    <text evidence="10">The sequence shown here is derived from an EMBL/GenBank/DDBJ whole genome shotgun (WGS) entry which is preliminary data.</text>
</comment>
<reference evidence="10 11" key="1">
    <citation type="submission" date="2017-11" db="EMBL/GenBank/DDBJ databases">
        <title>Evolution of Phototrophy in the Chloroflexi Phylum Driven by Horizontal Gene Transfer.</title>
        <authorList>
            <person name="Ward L.M."/>
            <person name="Hemp J."/>
            <person name="Shih P.M."/>
            <person name="Mcglynn S.E."/>
            <person name="Fischer W."/>
        </authorList>
    </citation>
    <scope>NUCLEOTIDE SEQUENCE [LARGE SCALE GENOMIC DNA]</scope>
    <source>
        <strain evidence="10">JP3_13</strain>
    </source>
</reference>
<feature type="transmembrane region" description="Helical" evidence="7">
    <location>
        <begin position="71"/>
        <end position="91"/>
    </location>
</feature>
<feature type="transmembrane region" description="Helical" evidence="7">
    <location>
        <begin position="176"/>
        <end position="193"/>
    </location>
</feature>
<dbReference type="FunFam" id="3.40.50.300:FF:000218">
    <property type="entry name" value="Multidrug ABC transporter ATP-binding protein"/>
    <property type="match status" value="1"/>
</dbReference>
<dbReference type="SUPFAM" id="SSF52540">
    <property type="entry name" value="P-loop containing nucleoside triphosphate hydrolases"/>
    <property type="match status" value="1"/>
</dbReference>
<dbReference type="Gene3D" id="3.40.50.300">
    <property type="entry name" value="P-loop containing nucleotide triphosphate hydrolases"/>
    <property type="match status" value="1"/>
</dbReference>
<dbReference type="PANTHER" id="PTHR43394">
    <property type="entry name" value="ATP-DEPENDENT PERMEASE MDL1, MITOCHONDRIAL"/>
    <property type="match status" value="1"/>
</dbReference>
<dbReference type="GO" id="GO:0005524">
    <property type="term" value="F:ATP binding"/>
    <property type="evidence" value="ECO:0007669"/>
    <property type="project" value="UniProtKB-KW"/>
</dbReference>
<feature type="transmembrane region" description="Helical" evidence="7">
    <location>
        <begin position="290"/>
        <end position="313"/>
    </location>
</feature>
<dbReference type="Gene3D" id="1.20.1560.10">
    <property type="entry name" value="ABC transporter type 1, transmembrane domain"/>
    <property type="match status" value="1"/>
</dbReference>
<dbReference type="InterPro" id="IPR017871">
    <property type="entry name" value="ABC_transporter-like_CS"/>
</dbReference>
<dbReference type="InterPro" id="IPR003593">
    <property type="entry name" value="AAA+_ATPase"/>
</dbReference>
<dbReference type="InterPro" id="IPR039421">
    <property type="entry name" value="Type_1_exporter"/>
</dbReference>
<dbReference type="InterPro" id="IPR011527">
    <property type="entry name" value="ABC1_TM_dom"/>
</dbReference>
<dbReference type="InterPro" id="IPR036640">
    <property type="entry name" value="ABC1_TM_sf"/>
</dbReference>
<feature type="domain" description="ABC transporter" evidence="8">
    <location>
        <begin position="351"/>
        <end position="585"/>
    </location>
</feature>
<dbReference type="CDD" id="cd18576">
    <property type="entry name" value="ABC_6TM_bac_exporter_ABCB8_10_like"/>
    <property type="match status" value="1"/>
</dbReference>
<evidence type="ECO:0000259" key="9">
    <source>
        <dbReference type="PROSITE" id="PS50929"/>
    </source>
</evidence>
<feature type="transmembrane region" description="Helical" evidence="7">
    <location>
        <begin position="253"/>
        <end position="278"/>
    </location>
</feature>
<proteinExistence type="predicted"/>
<evidence type="ECO:0000256" key="5">
    <source>
        <dbReference type="ARBA" id="ARBA00022989"/>
    </source>
</evidence>
<sequence length="633" mass="69511">MNTTPPKPEPSAAPKRPINWQRLFSYLAPHRARLALAIFSLLFATGLGLIFPLVIADLLGAVLAQQGYEALNALTLTLVGLFFAQAFLTFVQNYNLAYIGEKIVFRLRNQLYAHIQRLSLEFFVLRRVGEILSRLSSDVNLVRTLLTTNITSLLSNVLALVGSIAIVFVLNPALTLFILVLIPSLFVVAIVFGRPLQRLSTRYQDELAAASADAQEAIQGVRIVKSFVREDYEIERYYRGTEKTFKTALRLTLYRAAFGALMAFLGFGSLAAILWFGGREVIEGRLTLPVISSFLIYGVSIAANLGGLASFYAELRSTLGGVRRVFEALDTQSTVVDAPQAISISTTSGHIKFENVSFAYEDGIEVLKDISFEVASGEIVALVGPSGSGKTTIVNLIPRFYDPSAGTIYLDGRDIRTISQASLRAQIGIVPQETTLFSGSVRENIRYGRLDADEVAIIAAAKAANAHDFIMALPKGYDTEVGERGVKLSGGQRQRVAIARAILKDPRILLLDEATSALDNESERLVQEALDRLMQGRTTLIVAHRLSTIKIASRIIVLESGRIVEMGTHDQLMALDGLYARLYNMQFRLPEQTAALLSEPLHYDEQPTLSDSQRPNAARLGILSTLGRRTKTE</sequence>
<feature type="transmembrane region" description="Helical" evidence="7">
    <location>
        <begin position="34"/>
        <end position="59"/>
    </location>
</feature>
<keyword evidence="6 7" id="KW-0472">Membrane</keyword>
<evidence type="ECO:0000256" key="2">
    <source>
        <dbReference type="ARBA" id="ARBA00022692"/>
    </source>
</evidence>
<evidence type="ECO:0000256" key="3">
    <source>
        <dbReference type="ARBA" id="ARBA00022741"/>
    </source>
</evidence>
<protein>
    <submittedName>
        <fullName evidence="10">ABC transporter ATP-binding protein</fullName>
    </submittedName>
</protein>
<dbReference type="EMBL" id="PGTM01000151">
    <property type="protein sequence ID" value="PJF35475.1"/>
    <property type="molecule type" value="Genomic_DNA"/>
</dbReference>
<dbReference type="PROSITE" id="PS50893">
    <property type="entry name" value="ABC_TRANSPORTER_2"/>
    <property type="match status" value="1"/>
</dbReference>
<keyword evidence="3" id="KW-0547">Nucleotide-binding</keyword>
<comment type="subcellular location">
    <subcellularLocation>
        <location evidence="1">Cell membrane</location>
        <topology evidence="1">Multi-pass membrane protein</topology>
    </subcellularLocation>
</comment>
<name>A0A2M8PD46_9CHLR</name>
<dbReference type="PANTHER" id="PTHR43394:SF1">
    <property type="entry name" value="ATP-BINDING CASSETTE SUB-FAMILY B MEMBER 10, MITOCHONDRIAL"/>
    <property type="match status" value="1"/>
</dbReference>
<dbReference type="Proteomes" id="UP000229681">
    <property type="component" value="Unassembled WGS sequence"/>
</dbReference>
<evidence type="ECO:0000313" key="11">
    <source>
        <dbReference type="Proteomes" id="UP000229681"/>
    </source>
</evidence>
<dbReference type="SUPFAM" id="SSF90123">
    <property type="entry name" value="ABC transporter transmembrane region"/>
    <property type="match status" value="1"/>
</dbReference>
<dbReference type="SMART" id="SM00382">
    <property type="entry name" value="AAA"/>
    <property type="match status" value="1"/>
</dbReference>
<dbReference type="Pfam" id="PF00005">
    <property type="entry name" value="ABC_tran"/>
    <property type="match status" value="1"/>
</dbReference>
<organism evidence="10 11">
    <name type="scientific">Candidatus Thermofonsia Clade 1 bacterium</name>
    <dbReference type="NCBI Taxonomy" id="2364210"/>
    <lineage>
        <taxon>Bacteria</taxon>
        <taxon>Bacillati</taxon>
        <taxon>Chloroflexota</taxon>
        <taxon>Candidatus Thermofontia</taxon>
        <taxon>Candidatus Thermofonsia Clade 1</taxon>
    </lineage>
</organism>
<feature type="domain" description="ABC transmembrane type-1" evidence="9">
    <location>
        <begin position="35"/>
        <end position="317"/>
    </location>
</feature>
<evidence type="ECO:0000256" key="4">
    <source>
        <dbReference type="ARBA" id="ARBA00022840"/>
    </source>
</evidence>
<gene>
    <name evidence="10" type="ORF">CUN49_10385</name>
</gene>
<keyword evidence="5 7" id="KW-1133">Transmembrane helix</keyword>
<evidence type="ECO:0000256" key="1">
    <source>
        <dbReference type="ARBA" id="ARBA00004651"/>
    </source>
</evidence>
<dbReference type="PROSITE" id="PS00211">
    <property type="entry name" value="ABC_TRANSPORTER_1"/>
    <property type="match status" value="1"/>
</dbReference>
<evidence type="ECO:0000256" key="7">
    <source>
        <dbReference type="SAM" id="Phobius"/>
    </source>
</evidence>
<dbReference type="PROSITE" id="PS50929">
    <property type="entry name" value="ABC_TM1F"/>
    <property type="match status" value="1"/>
</dbReference>
<dbReference type="AlphaFoldDB" id="A0A2M8PD46"/>
<dbReference type="InterPro" id="IPR003439">
    <property type="entry name" value="ABC_transporter-like_ATP-bd"/>
</dbReference>
<accession>A0A2M8PD46</accession>
<dbReference type="GO" id="GO:0016887">
    <property type="term" value="F:ATP hydrolysis activity"/>
    <property type="evidence" value="ECO:0007669"/>
    <property type="project" value="InterPro"/>
</dbReference>
<dbReference type="InterPro" id="IPR027417">
    <property type="entry name" value="P-loop_NTPase"/>
</dbReference>
<dbReference type="Pfam" id="PF00664">
    <property type="entry name" value="ABC_membrane"/>
    <property type="match status" value="1"/>
</dbReference>
<keyword evidence="2 7" id="KW-0812">Transmembrane</keyword>
<keyword evidence="4 10" id="KW-0067">ATP-binding</keyword>
<dbReference type="GO" id="GO:0005886">
    <property type="term" value="C:plasma membrane"/>
    <property type="evidence" value="ECO:0007669"/>
    <property type="project" value="UniProtKB-SubCell"/>
</dbReference>
<evidence type="ECO:0000313" key="10">
    <source>
        <dbReference type="EMBL" id="PJF35475.1"/>
    </source>
</evidence>